<feature type="compositionally biased region" description="Low complexity" evidence="1">
    <location>
        <begin position="662"/>
        <end position="684"/>
    </location>
</feature>
<feature type="region of interest" description="Disordered" evidence="1">
    <location>
        <begin position="662"/>
        <end position="686"/>
    </location>
</feature>
<dbReference type="InterPro" id="IPR050583">
    <property type="entry name" value="Mycobacterial_A85_antigen"/>
</dbReference>
<evidence type="ECO:0000259" key="2">
    <source>
        <dbReference type="Pfam" id="PF16760"/>
    </source>
</evidence>
<evidence type="ECO:0000313" key="3">
    <source>
        <dbReference type="EMBL" id="WIA19584.1"/>
    </source>
</evidence>
<feature type="domain" description="Carbohydrate binding module family 25" evidence="2">
    <location>
        <begin position="562"/>
        <end position="619"/>
    </location>
</feature>
<gene>
    <name evidence="3" type="ORF">OEZ85_005525</name>
</gene>
<keyword evidence="4" id="KW-1185">Reference proteome</keyword>
<dbReference type="InterPro" id="IPR013783">
    <property type="entry name" value="Ig-like_fold"/>
</dbReference>
<feature type="compositionally biased region" description="Low complexity" evidence="1">
    <location>
        <begin position="44"/>
        <end position="55"/>
    </location>
</feature>
<organism evidence="3 4">
    <name type="scientific">Tetradesmus obliquus</name>
    <name type="common">Green alga</name>
    <name type="synonym">Acutodesmus obliquus</name>
    <dbReference type="NCBI Taxonomy" id="3088"/>
    <lineage>
        <taxon>Eukaryota</taxon>
        <taxon>Viridiplantae</taxon>
        <taxon>Chlorophyta</taxon>
        <taxon>core chlorophytes</taxon>
        <taxon>Chlorophyceae</taxon>
        <taxon>CS clade</taxon>
        <taxon>Sphaeropleales</taxon>
        <taxon>Scenedesmaceae</taxon>
        <taxon>Tetradesmus</taxon>
    </lineage>
</organism>
<dbReference type="InterPro" id="IPR005085">
    <property type="entry name" value="CBM25"/>
</dbReference>
<reference evidence="3 4" key="1">
    <citation type="submission" date="2023-05" db="EMBL/GenBank/DDBJ databases">
        <title>A 100% complete, gapless, phased diploid assembly of the Scenedesmus obliquus UTEX 3031 genome.</title>
        <authorList>
            <person name="Biondi T.C."/>
            <person name="Hanschen E.R."/>
            <person name="Kwon T."/>
            <person name="Eng W."/>
            <person name="Kruse C.P.S."/>
            <person name="Koehler S.I."/>
            <person name="Kunde Y."/>
            <person name="Gleasner C.D."/>
            <person name="You Mak K.T."/>
            <person name="Polle J."/>
            <person name="Hovde B.T."/>
            <person name="Starkenburg S.R."/>
        </authorList>
    </citation>
    <scope>NUCLEOTIDE SEQUENCE [LARGE SCALE GENOMIC DNA]</scope>
    <source>
        <strain evidence="3 4">DOE0152z</strain>
    </source>
</reference>
<feature type="region of interest" description="Disordered" evidence="1">
    <location>
        <begin position="43"/>
        <end position="100"/>
    </location>
</feature>
<protein>
    <recommendedName>
        <fullName evidence="2">Carbohydrate binding module family 25 domain-containing protein</fullName>
    </recommendedName>
</protein>
<dbReference type="Pfam" id="PF00756">
    <property type="entry name" value="Esterase"/>
    <property type="match status" value="2"/>
</dbReference>
<dbReference type="PANTHER" id="PTHR48098">
    <property type="entry name" value="ENTEROCHELIN ESTERASE-RELATED"/>
    <property type="match status" value="1"/>
</dbReference>
<sequence>MNLQQRSIHHPCSGRTASFLHSRAHVQPLAGHHSSVARKLPLLQQQQQQQQQHQQRCGHLPRSVQQQQHDRDVQSAEADRTSSTGAKQSTNGAAAAASAAAAPASDGRWRLLSRSELAGGTLEVVAWEGERCLRIWLPPGYSYVDAQRSPYPVVYLNDGQNLFGDCPTLSGTSWNAADTAAHLIGTGKLPPFVIVGIDHAGPLRSYEYTPCTPGSGPGGFRSDAADWPGGGIHAYLDRLRDEVLPWVSANYPVSTDPQDRAFGGSSFGGIAALVAGMRGAEGCGFGALLVESPSLWIGDPEPETFLKEVLSYKGSWPQRLYLGMGGKEYSGTRGGQRAEHDANFPRYLKALYASLTQAGLGPSRLAWAFEPEHAHTESAWAGRFAAALQFVGGGWWQRWLQRYTNELFFTVPRKLQAGVPGQLLFFNRRNSHTLQGVRGGLKMIVGRNGWEHTQHLPMKFAAEVQRMELKEPQQLREQVLDEWRMSPQIQSVLYQQPASCSIDDGSSDWLMVQLPPLTGDAYEVNFVPAEEAIAAAAASCQYFFFSLPPVPVAGASTALYVNKARLCSGLQEASSLRLKVGFNRWQLLDQVECHPAGANRGGGPDWWCTTVTVPVDATQAHFVFSGDCYGEERWDNNGGIDFQLPLRSALAAAVAASAQSSLQAADATPTHNSNGSSNSNGQQQHKQLLLQPGKPITTSPLDRATPAGFALREVESVQALEHAGGTLEILELKKRVDPASLNGSSSSSSSSSNSSSGSSGSYSRSSSNGSSSSSEATGKGSNGTGKKSVIDSIWRSSMSSSSNNSSVGSWRKNGKPAATTHSSNSSSSSSSGGSSSSSKAEVDDLPEIDAAAAANSEKAKRQRWWDEKRLRVWLPPGFKAEDAPPGGWPALLMCDGQNMFEDWLSHQGVSWNLGVTAAELIASGAIPPCVCVAIDSAGPYRSYNYLPFPPGTGQGNFREDAARWPGGGADEFLGRVQHELLPMLQERYNLSQDPSRLAFGGGSFAGVTALMAAMRLPHVFGNVLVESPSLWTGEGRFLEDLAAHSGRLPERLALGCGTREYSATREHERYDVDQMLLNQYHEASKLLQERGLRGPGRFMFWVDEGAGHHEGAWRWRLNGALRFLAQGWWDA</sequence>
<feature type="compositionally biased region" description="Basic and acidic residues" evidence="1">
    <location>
        <begin position="68"/>
        <end position="80"/>
    </location>
</feature>
<proteinExistence type="predicted"/>
<dbReference type="InterPro" id="IPR000801">
    <property type="entry name" value="Esterase-like"/>
</dbReference>
<dbReference type="Proteomes" id="UP001244341">
    <property type="component" value="Chromosome 11b"/>
</dbReference>
<feature type="compositionally biased region" description="Low complexity" evidence="1">
    <location>
        <begin position="822"/>
        <end position="838"/>
    </location>
</feature>
<accession>A0ABY8UDP6</accession>
<dbReference type="Gene3D" id="3.40.50.1820">
    <property type="entry name" value="alpha/beta hydrolase"/>
    <property type="match status" value="2"/>
</dbReference>
<dbReference type="EMBL" id="CP126218">
    <property type="protein sequence ID" value="WIA19584.1"/>
    <property type="molecule type" value="Genomic_DNA"/>
</dbReference>
<dbReference type="Gene3D" id="2.60.40.10">
    <property type="entry name" value="Immunoglobulins"/>
    <property type="match status" value="1"/>
</dbReference>
<feature type="compositionally biased region" description="Polar residues" evidence="1">
    <location>
        <begin position="81"/>
        <end position="92"/>
    </location>
</feature>
<evidence type="ECO:0000313" key="4">
    <source>
        <dbReference type="Proteomes" id="UP001244341"/>
    </source>
</evidence>
<feature type="region of interest" description="Disordered" evidence="1">
    <location>
        <begin position="738"/>
        <end position="842"/>
    </location>
</feature>
<evidence type="ECO:0000256" key="1">
    <source>
        <dbReference type="SAM" id="MobiDB-lite"/>
    </source>
</evidence>
<dbReference type="InterPro" id="IPR029058">
    <property type="entry name" value="AB_hydrolase_fold"/>
</dbReference>
<dbReference type="PANTHER" id="PTHR48098:SF6">
    <property type="entry name" value="FERRI-BACILLIBACTIN ESTERASE BESA"/>
    <property type="match status" value="1"/>
</dbReference>
<feature type="compositionally biased region" description="Low complexity" evidence="1">
    <location>
        <begin position="740"/>
        <end position="811"/>
    </location>
</feature>
<dbReference type="Pfam" id="PF16760">
    <property type="entry name" value="CBM53"/>
    <property type="match status" value="1"/>
</dbReference>
<name>A0ABY8UDP6_TETOB</name>
<dbReference type="SUPFAM" id="SSF53474">
    <property type="entry name" value="alpha/beta-Hydrolases"/>
    <property type="match status" value="2"/>
</dbReference>